<dbReference type="GO" id="GO:0015128">
    <property type="term" value="F:gluconate transmembrane transporter activity"/>
    <property type="evidence" value="ECO:0007669"/>
    <property type="project" value="InterPro"/>
</dbReference>
<protein>
    <submittedName>
        <fullName evidence="1">GntP family permease</fullName>
    </submittedName>
</protein>
<evidence type="ECO:0000313" key="2">
    <source>
        <dbReference type="Proteomes" id="UP000281028"/>
    </source>
</evidence>
<proteinExistence type="predicted"/>
<dbReference type="PANTHER" id="PTHR30354:SF11">
    <property type="entry name" value="PERMEASE"/>
    <property type="match status" value="1"/>
</dbReference>
<accession>A0A3S1JHW2</accession>
<organism evidence="1 2">
    <name type="scientific">Chitinophaga solisilvae</name>
    <dbReference type="NCBI Taxonomy" id="1233460"/>
    <lineage>
        <taxon>Bacteria</taxon>
        <taxon>Pseudomonadati</taxon>
        <taxon>Bacteroidota</taxon>
        <taxon>Chitinophagia</taxon>
        <taxon>Chitinophagales</taxon>
        <taxon>Chitinophagaceae</taxon>
        <taxon>Chitinophaga</taxon>
    </lineage>
</organism>
<dbReference type="OrthoDB" id="9787129at2"/>
<keyword evidence="2" id="KW-1185">Reference proteome</keyword>
<gene>
    <name evidence="1" type="ORF">ECE50_012895</name>
</gene>
<dbReference type="AlphaFoldDB" id="A0A3S1JHW2"/>
<dbReference type="EMBL" id="RIAR02000001">
    <property type="protein sequence ID" value="NSL87738.1"/>
    <property type="molecule type" value="Genomic_DNA"/>
</dbReference>
<evidence type="ECO:0000313" key="1">
    <source>
        <dbReference type="EMBL" id="NSL87738.1"/>
    </source>
</evidence>
<dbReference type="InterPro" id="IPR003474">
    <property type="entry name" value="Glcn_transporter"/>
</dbReference>
<sequence length="444" mass="46371">MVVSLFQSVLGLLAGISLIILLTARYKLHAFFALLMAAVLAGLIFQLPFTEILGTIKTGFGQIIGSLGLLIILGTTLGLILEHTGSTTVLAGYVLQKIGSSRSALAVNIIGYIVGMPIFCDSGFIVLSGLNKAMARRSGISLMVMASSLATGLYAVHCMMPPHPGITAATGTIHTDIGKVMLYGLLIAIPAAFCGYLWSARAGKRISAPVIQEEVITAPARQLPTVWQAMLPVAIPVLLIALRSFFTLDKAADTWLIKILNIAGIPEVAITAGIALALLAGNRQGSAALRKILPEGAEKAAGILVIIGGGSAFGAILTKADIGHHIAQNPAITGMGLLLPFLITAILKTAQGSSTVAIITAASIVQPLLLSLGLDTENGRILCTLAMGAGSMLISHTNDAYFWVIARFSGLEVKDMLRVYTVSTIFMGITAMAAVYLISLLINT</sequence>
<dbReference type="Proteomes" id="UP000281028">
    <property type="component" value="Unassembled WGS sequence"/>
</dbReference>
<name>A0A3S1JHW2_9BACT</name>
<reference evidence="1" key="1">
    <citation type="submission" date="2020-05" db="EMBL/GenBank/DDBJ databases">
        <title>Chitinophaga laudate sp. nov., isolated from a tropical peat swamp.</title>
        <authorList>
            <person name="Goh C.B.S."/>
            <person name="Lee M.S."/>
            <person name="Parimannan S."/>
            <person name="Pasbakhsh P."/>
            <person name="Yule C.M."/>
            <person name="Rajandas H."/>
            <person name="Loke S."/>
            <person name="Croft L."/>
            <person name="Tan J.B.L."/>
        </authorList>
    </citation>
    <scope>NUCLEOTIDE SEQUENCE</scope>
    <source>
        <strain evidence="1">Mgbs1</strain>
    </source>
</reference>
<dbReference type="PANTHER" id="PTHR30354">
    <property type="entry name" value="GNT FAMILY GLUCONATE TRANSPORTER"/>
    <property type="match status" value="1"/>
</dbReference>
<dbReference type="GO" id="GO:0005886">
    <property type="term" value="C:plasma membrane"/>
    <property type="evidence" value="ECO:0007669"/>
    <property type="project" value="TreeGrafter"/>
</dbReference>
<dbReference type="Pfam" id="PF02447">
    <property type="entry name" value="GntP_permease"/>
    <property type="match status" value="1"/>
</dbReference>
<comment type="caution">
    <text evidence="1">The sequence shown here is derived from an EMBL/GenBank/DDBJ whole genome shotgun (WGS) entry which is preliminary data.</text>
</comment>